<sequence>MFMVVCSAYRLNRHERGKFADQWANKEGPERDFYGKFGILHQNVMESPQRSIPLPRPYVNPNKNKYTKKRRPTTRPHQETSASELDED</sequence>
<accession>A0A9W9ZMF7</accession>
<protein>
    <submittedName>
        <fullName evidence="2">Uncharacterized protein</fullName>
    </submittedName>
</protein>
<feature type="compositionally biased region" description="Polar residues" evidence="1">
    <location>
        <begin position="79"/>
        <end position="88"/>
    </location>
</feature>
<feature type="region of interest" description="Disordered" evidence="1">
    <location>
        <begin position="47"/>
        <end position="88"/>
    </location>
</feature>
<organism evidence="2 3">
    <name type="scientific">Desmophyllum pertusum</name>
    <dbReference type="NCBI Taxonomy" id="174260"/>
    <lineage>
        <taxon>Eukaryota</taxon>
        <taxon>Metazoa</taxon>
        <taxon>Cnidaria</taxon>
        <taxon>Anthozoa</taxon>
        <taxon>Hexacorallia</taxon>
        <taxon>Scleractinia</taxon>
        <taxon>Caryophylliina</taxon>
        <taxon>Caryophylliidae</taxon>
        <taxon>Desmophyllum</taxon>
    </lineage>
</organism>
<name>A0A9W9ZMF7_9CNID</name>
<reference evidence="2" key="1">
    <citation type="submission" date="2023-01" db="EMBL/GenBank/DDBJ databases">
        <title>Genome assembly of the deep-sea coral Lophelia pertusa.</title>
        <authorList>
            <person name="Herrera S."/>
            <person name="Cordes E."/>
        </authorList>
    </citation>
    <scope>NUCLEOTIDE SEQUENCE</scope>
    <source>
        <strain evidence="2">USNM1676648</strain>
        <tissue evidence="2">Polyp</tissue>
    </source>
</reference>
<dbReference type="AlphaFoldDB" id="A0A9W9ZMF7"/>
<feature type="compositionally biased region" description="Basic residues" evidence="1">
    <location>
        <begin position="65"/>
        <end position="74"/>
    </location>
</feature>
<keyword evidence="3" id="KW-1185">Reference proteome</keyword>
<evidence type="ECO:0000313" key="3">
    <source>
        <dbReference type="Proteomes" id="UP001163046"/>
    </source>
</evidence>
<proteinExistence type="predicted"/>
<evidence type="ECO:0000313" key="2">
    <source>
        <dbReference type="EMBL" id="KAJ7384393.1"/>
    </source>
</evidence>
<dbReference type="Proteomes" id="UP001163046">
    <property type="component" value="Unassembled WGS sequence"/>
</dbReference>
<dbReference type="EMBL" id="MU825887">
    <property type="protein sequence ID" value="KAJ7384393.1"/>
    <property type="molecule type" value="Genomic_DNA"/>
</dbReference>
<gene>
    <name evidence="2" type="ORF">OS493_021801</name>
</gene>
<evidence type="ECO:0000256" key="1">
    <source>
        <dbReference type="SAM" id="MobiDB-lite"/>
    </source>
</evidence>
<comment type="caution">
    <text evidence="2">The sequence shown here is derived from an EMBL/GenBank/DDBJ whole genome shotgun (WGS) entry which is preliminary data.</text>
</comment>